<dbReference type="GO" id="GO:0005524">
    <property type="term" value="F:ATP binding"/>
    <property type="evidence" value="ECO:0007669"/>
    <property type="project" value="UniProtKB-KW"/>
</dbReference>
<keyword evidence="2" id="KW-0547">Nucleotide-binding</keyword>
<dbReference type="GO" id="GO:0016226">
    <property type="term" value="P:iron-sulfur cluster assembly"/>
    <property type="evidence" value="ECO:0007669"/>
    <property type="project" value="InterPro"/>
</dbReference>
<dbReference type="GO" id="GO:0051539">
    <property type="term" value="F:4 iron, 4 sulfur cluster binding"/>
    <property type="evidence" value="ECO:0007669"/>
    <property type="project" value="TreeGrafter"/>
</dbReference>
<dbReference type="InterPro" id="IPR027417">
    <property type="entry name" value="P-loop_NTPase"/>
</dbReference>
<accession>A0A170QYA0</accession>
<dbReference type="InterPro" id="IPR033756">
    <property type="entry name" value="YlxH/NBP35"/>
</dbReference>
<gene>
    <name evidence="7" type="primary">NBP35</name>
    <name evidence="7" type="ORF">AWJ20_3618</name>
</gene>
<dbReference type="CDD" id="cd02037">
    <property type="entry name" value="Mrp_NBP35"/>
    <property type="match status" value="1"/>
</dbReference>
<keyword evidence="4" id="KW-0408">Iron</keyword>
<dbReference type="GO" id="GO:0140663">
    <property type="term" value="F:ATP-dependent FeS chaperone activity"/>
    <property type="evidence" value="ECO:0007669"/>
    <property type="project" value="InterPro"/>
</dbReference>
<dbReference type="OrthoDB" id="1741334at2759"/>
<dbReference type="AlphaFoldDB" id="A0A170QYA0"/>
<dbReference type="PANTHER" id="PTHR42961">
    <property type="entry name" value="IRON-SULFUR PROTEIN NUBPL"/>
    <property type="match status" value="1"/>
</dbReference>
<dbReference type="SUPFAM" id="SSF52540">
    <property type="entry name" value="P-loop containing nucleoside triphosphate hydrolases"/>
    <property type="match status" value="1"/>
</dbReference>
<evidence type="ECO:0000256" key="1">
    <source>
        <dbReference type="ARBA" id="ARBA00022723"/>
    </source>
</evidence>
<dbReference type="RefSeq" id="XP_018738446.1">
    <property type="nucleotide sequence ID" value="XM_018880647.1"/>
</dbReference>
<dbReference type="GO" id="GO:0032981">
    <property type="term" value="P:mitochondrial respiratory chain complex I assembly"/>
    <property type="evidence" value="ECO:0007669"/>
    <property type="project" value="TreeGrafter"/>
</dbReference>
<evidence type="ECO:0000313" key="8">
    <source>
        <dbReference type="Proteomes" id="UP000189580"/>
    </source>
</evidence>
<evidence type="ECO:0000256" key="4">
    <source>
        <dbReference type="ARBA" id="ARBA00023004"/>
    </source>
</evidence>
<keyword evidence="5" id="KW-0411">Iron-sulfur</keyword>
<reference evidence="7 8" key="1">
    <citation type="submission" date="2016-02" db="EMBL/GenBank/DDBJ databases">
        <title>Complete genome sequence and transcriptome regulation of the pentose utilising yeast Sugiyamaella lignohabitans.</title>
        <authorList>
            <person name="Bellasio M."/>
            <person name="Peymann A."/>
            <person name="Valli M."/>
            <person name="Sipitzky M."/>
            <person name="Graf A."/>
            <person name="Sauer M."/>
            <person name="Marx H."/>
            <person name="Mattanovich D."/>
        </authorList>
    </citation>
    <scope>NUCLEOTIDE SEQUENCE [LARGE SCALE GENOMIC DNA]</scope>
    <source>
        <strain evidence="7 8">CBS 10342</strain>
    </source>
</reference>
<evidence type="ECO:0000256" key="6">
    <source>
        <dbReference type="ARBA" id="ARBA00024036"/>
    </source>
</evidence>
<evidence type="ECO:0000313" key="7">
    <source>
        <dbReference type="EMBL" id="ANB15969.1"/>
    </source>
</evidence>
<dbReference type="InterPro" id="IPR019591">
    <property type="entry name" value="Mrp/NBP35_ATP-bd"/>
</dbReference>
<keyword evidence="8" id="KW-1185">Reference proteome</keyword>
<dbReference type="GO" id="GO:0005739">
    <property type="term" value="C:mitochondrion"/>
    <property type="evidence" value="ECO:0007669"/>
    <property type="project" value="TreeGrafter"/>
</dbReference>
<dbReference type="PANTHER" id="PTHR42961:SF2">
    <property type="entry name" value="IRON-SULFUR PROTEIN NUBPL"/>
    <property type="match status" value="1"/>
</dbReference>
<keyword evidence="1" id="KW-0479">Metal-binding</keyword>
<sequence>MMNYGLQAMSMGFLVSPEKAVAWRGLLVQKALEQLLFEVDWNNLDILILDMPPGTGDVQLTMAQQVAIDGAVIVSTPQDIALIDAVRGIDMFNKVHIPILGMVQNMSMFVCPNCNHETHIFGHDGAIAEAKSRGLDILGSIPLHADICASSDKGKPIVVASPDSSHSQCYHKIAKEIRSKISL</sequence>
<protein>
    <submittedName>
        <fullName evidence="7">Nbp35p</fullName>
    </submittedName>
</protein>
<organism evidence="7 8">
    <name type="scientific">Sugiyamaella lignohabitans</name>
    <dbReference type="NCBI Taxonomy" id="796027"/>
    <lineage>
        <taxon>Eukaryota</taxon>
        <taxon>Fungi</taxon>
        <taxon>Dikarya</taxon>
        <taxon>Ascomycota</taxon>
        <taxon>Saccharomycotina</taxon>
        <taxon>Dipodascomycetes</taxon>
        <taxon>Dipodascales</taxon>
        <taxon>Trichomonascaceae</taxon>
        <taxon>Sugiyamaella</taxon>
    </lineage>
</organism>
<evidence type="ECO:0000256" key="3">
    <source>
        <dbReference type="ARBA" id="ARBA00022840"/>
    </source>
</evidence>
<comment type="similarity">
    <text evidence="6">Belongs to the Mrp/NBP35 ATP-binding proteins family.</text>
</comment>
<evidence type="ECO:0000256" key="2">
    <source>
        <dbReference type="ARBA" id="ARBA00022741"/>
    </source>
</evidence>
<dbReference type="GO" id="GO:0046872">
    <property type="term" value="F:metal ion binding"/>
    <property type="evidence" value="ECO:0007669"/>
    <property type="project" value="UniProtKB-KW"/>
</dbReference>
<dbReference type="Pfam" id="PF10609">
    <property type="entry name" value="ParA"/>
    <property type="match status" value="1"/>
</dbReference>
<proteinExistence type="inferred from homology"/>
<dbReference type="Gene3D" id="3.40.50.300">
    <property type="entry name" value="P-loop containing nucleotide triphosphate hydrolases"/>
    <property type="match status" value="1"/>
</dbReference>
<dbReference type="KEGG" id="slb:AWJ20_3618"/>
<name>A0A170QYA0_9ASCO</name>
<dbReference type="Proteomes" id="UP000189580">
    <property type="component" value="Chromosome b"/>
</dbReference>
<keyword evidence="3" id="KW-0067">ATP-binding</keyword>
<dbReference type="InterPro" id="IPR044304">
    <property type="entry name" value="NUBPL-like"/>
</dbReference>
<evidence type="ECO:0000256" key="5">
    <source>
        <dbReference type="ARBA" id="ARBA00023014"/>
    </source>
</evidence>
<dbReference type="GeneID" id="30035660"/>
<dbReference type="EMBL" id="CP014503">
    <property type="protein sequence ID" value="ANB15969.1"/>
    <property type="molecule type" value="Genomic_DNA"/>
</dbReference>